<accession>A0ABN7T933</accession>
<reference evidence="4 5" key="1">
    <citation type="submission" date="2021-04" db="EMBL/GenBank/DDBJ databases">
        <authorList>
            <person name="Bliznina A."/>
        </authorList>
    </citation>
    <scope>NUCLEOTIDE SEQUENCE [LARGE SCALE GENOMIC DNA]</scope>
</reference>
<dbReference type="EMBL" id="OU015567">
    <property type="protein sequence ID" value="CAG5110953.1"/>
    <property type="molecule type" value="Genomic_DNA"/>
</dbReference>
<dbReference type="Pfam" id="PF14644">
    <property type="entry name" value="DUF4456"/>
    <property type="match status" value="1"/>
</dbReference>
<dbReference type="Proteomes" id="UP001158576">
    <property type="component" value="Chromosome 2"/>
</dbReference>
<gene>
    <name evidence="4" type="ORF">OKIOD_LOCUS14065</name>
</gene>
<evidence type="ECO:0000256" key="1">
    <source>
        <dbReference type="SAM" id="Coils"/>
    </source>
</evidence>
<evidence type="ECO:0000259" key="3">
    <source>
        <dbReference type="Pfam" id="PF14644"/>
    </source>
</evidence>
<keyword evidence="1" id="KW-0175">Coiled coil</keyword>
<proteinExistence type="predicted"/>
<evidence type="ECO:0000256" key="2">
    <source>
        <dbReference type="SAM" id="MobiDB-lite"/>
    </source>
</evidence>
<keyword evidence="5" id="KW-1185">Reference proteome</keyword>
<organism evidence="4 5">
    <name type="scientific">Oikopleura dioica</name>
    <name type="common">Tunicate</name>
    <dbReference type="NCBI Taxonomy" id="34765"/>
    <lineage>
        <taxon>Eukaryota</taxon>
        <taxon>Metazoa</taxon>
        <taxon>Chordata</taxon>
        <taxon>Tunicata</taxon>
        <taxon>Appendicularia</taxon>
        <taxon>Copelata</taxon>
        <taxon>Oikopleuridae</taxon>
        <taxon>Oikopleura</taxon>
    </lineage>
</organism>
<evidence type="ECO:0000313" key="5">
    <source>
        <dbReference type="Proteomes" id="UP001158576"/>
    </source>
</evidence>
<feature type="coiled-coil region" evidence="1">
    <location>
        <begin position="780"/>
        <end position="807"/>
    </location>
</feature>
<sequence>MILSYHLKLGKSIERTNHDSAQLELESFISLKTDELAQANSQQIIERYEGSLAKLFEQKDIKIDEFKNACSEHERAYQTKVEEQEDFFAAEISQICNLEEELLENLRNKKESPSNSPESEEQDVSWGRELEIRAAKKAEKTAKGAKKDGKHASLEKLPTFNFTAEDFEIHDSVPFSIIAEIGDEILTEESLHRAIKDGYLKKTFIQEIKQDFKLFVARFYEARKSTLSSEIEKSFSKREKILGKEIKMMKKFNSNRLGEIKSEISAVRIEQLKDHEKLLSLHEGNIKAEISNLISQSKELNKIAKKQLEKSKEIGPKLLEKIKETKFSRELKEIRKFFCSEFDKAEDDLKSIFTSFNEQMELTLSEVKRANTLFLKNYQPFSSGGCFSDFEKEEAEKRLIKLEKNLVRAMRNIGKEIEKNMPKKMREFEDLKKDSILNMENFEADLDFIARLDKEIRRIKIEVSGLMEDHKLSFNELDRNSTTLKMMDRAILSPTHEFPNVSLEQLQKQWKTVRESANKIVTSYRTRQNDESASELTEFYEKWLLEREKEKSPSPSMEQINRFGRRMSSLRTDNSARKALSNKISRGQQNTTETQTTGIVRRIIRDPKSQLKFNIFALDNPPEITDLPTKITSEMMGAADNALEIIDEFFKKKGPREVLFCKTPENLDKALCYLENSLEKIYSSGQKSLRAEFKRFEEISRSLEKIEGNLPSKIFNSCFSNFEKRMKSGQEEVRKRNEFLEDALEEAKKEHFNQLRVNLGHPDDLWKLEKINEEENDRVLRQSKFIKDKAEEEIEMLTEEISASLSQIYKETKFLSDSFSERILFDEIMEENPHIEKSTLRKLDCEHLPVFENEEIHVTKKTLAHLELEKERQLLYLKLKTFYTEKKLAVRNEEANALEDLHRWEGHFASHLADIKRLFSSST</sequence>
<feature type="region of interest" description="Disordered" evidence="2">
    <location>
        <begin position="107"/>
        <end position="126"/>
    </location>
</feature>
<feature type="domain" description="DUF4456" evidence="3">
    <location>
        <begin position="643"/>
        <end position="840"/>
    </location>
</feature>
<protein>
    <submittedName>
        <fullName evidence="4">Oidioi.mRNA.OKI2018_I69.chr2.g5300.t1.cds</fullName>
    </submittedName>
</protein>
<name>A0ABN7T933_OIKDI</name>
<evidence type="ECO:0000313" key="4">
    <source>
        <dbReference type="EMBL" id="CAG5110953.1"/>
    </source>
</evidence>
<dbReference type="InterPro" id="IPR027914">
    <property type="entry name" value="DUF4456"/>
</dbReference>